<dbReference type="Gene3D" id="3.30.1250.10">
    <property type="entry name" value="Ribosome maturation protein SBDS, N-terminal domain"/>
    <property type="match status" value="1"/>
</dbReference>
<dbReference type="GO" id="GO:0005737">
    <property type="term" value="C:cytoplasm"/>
    <property type="evidence" value="ECO:0007669"/>
    <property type="project" value="UniProtKB-SubCell"/>
</dbReference>
<evidence type="ECO:0000256" key="2">
    <source>
        <dbReference type="ARBA" id="ARBA00004496"/>
    </source>
</evidence>
<dbReference type="InterPro" id="IPR019783">
    <property type="entry name" value="SDO1/SBDS_N"/>
</dbReference>
<keyword evidence="14" id="KW-1185">Reference proteome</keyword>
<dbReference type="GO" id="GO:0042256">
    <property type="term" value="P:cytosolic ribosome assembly"/>
    <property type="evidence" value="ECO:0007669"/>
    <property type="project" value="InterPro"/>
</dbReference>
<dbReference type="InterPro" id="IPR039100">
    <property type="entry name" value="Sdo1/SBDS-like"/>
</dbReference>
<dbReference type="Gene3D" id="3.30.70.240">
    <property type="match status" value="1"/>
</dbReference>
<evidence type="ECO:0000256" key="4">
    <source>
        <dbReference type="ARBA" id="ARBA00014814"/>
    </source>
</evidence>
<feature type="domain" description="Ribosome maturation protein SDO1/SBDS C-terminal" evidence="12">
    <location>
        <begin position="173"/>
        <end position="240"/>
    </location>
</feature>
<dbReference type="PROSITE" id="PS01267">
    <property type="entry name" value="UPF0023"/>
    <property type="match status" value="1"/>
</dbReference>
<evidence type="ECO:0000256" key="7">
    <source>
        <dbReference type="ARBA" id="ARBA00023242"/>
    </source>
</evidence>
<dbReference type="SUPFAM" id="SSF109728">
    <property type="entry name" value="Hypothetical protein AF0491, middle domain"/>
    <property type="match status" value="1"/>
</dbReference>
<evidence type="ECO:0000313" key="13">
    <source>
        <dbReference type="EnsemblMetazoa" id="XP_050504754.1"/>
    </source>
</evidence>
<dbReference type="InterPro" id="IPR018023">
    <property type="entry name" value="Ribosome_mat_SBDS_CS"/>
</dbReference>
<name>A0A6P7FN77_DIAVI</name>
<dbReference type="PANTHER" id="PTHR10927">
    <property type="entry name" value="RIBOSOME MATURATION PROTEIN SBDS"/>
    <property type="match status" value="1"/>
</dbReference>
<dbReference type="PANTHER" id="PTHR10927:SF1">
    <property type="entry name" value="RIBOSOME MATURATION PROTEIN SBDS"/>
    <property type="match status" value="1"/>
</dbReference>
<feature type="domain" description="Ribosome maturation protein SDO1/SBDS N-terminal" evidence="10">
    <location>
        <begin position="15"/>
        <end position="102"/>
    </location>
</feature>
<dbReference type="InterPro" id="IPR018978">
    <property type="entry name" value="SDO1/SBDS_central"/>
</dbReference>
<evidence type="ECO:0000259" key="11">
    <source>
        <dbReference type="Pfam" id="PF09377"/>
    </source>
</evidence>
<dbReference type="InterPro" id="IPR037188">
    <property type="entry name" value="Sdo1/SBDS_central_sf"/>
</dbReference>
<evidence type="ECO:0000256" key="9">
    <source>
        <dbReference type="ARBA" id="ARBA00049708"/>
    </source>
</evidence>
<reference evidence="15" key="1">
    <citation type="submission" date="2025-04" db="UniProtKB">
        <authorList>
            <consortium name="RefSeq"/>
        </authorList>
    </citation>
    <scope>IDENTIFICATION</scope>
    <source>
        <tissue evidence="15">Whole insect</tissue>
    </source>
</reference>
<dbReference type="NCBIfam" id="TIGR00291">
    <property type="entry name" value="RNA_SBDS"/>
    <property type="match status" value="1"/>
</dbReference>
<evidence type="ECO:0000256" key="5">
    <source>
        <dbReference type="ARBA" id="ARBA00022490"/>
    </source>
</evidence>
<dbReference type="EnsemblMetazoa" id="XM_050648797.1">
    <property type="protein sequence ID" value="XP_050504754.1"/>
    <property type="gene ID" value="LOC126883344"/>
</dbReference>
<dbReference type="InterPro" id="IPR036786">
    <property type="entry name" value="Ribosome_mat_SBDS_N_sf"/>
</dbReference>
<comment type="subunit">
    <text evidence="9">Associates with the 60S ribosomal subunit.</text>
</comment>
<dbReference type="GO" id="GO:0005634">
    <property type="term" value="C:nucleus"/>
    <property type="evidence" value="ECO:0007669"/>
    <property type="project" value="UniProtKB-SubCell"/>
</dbReference>
<keyword evidence="7" id="KW-0539">Nucleus</keyword>
<dbReference type="FunFam" id="3.30.1250.10:FF:000001">
    <property type="entry name" value="SBDS, ribosome maturation factor"/>
    <property type="match status" value="1"/>
</dbReference>
<dbReference type="Proteomes" id="UP001652700">
    <property type="component" value="Unplaced"/>
</dbReference>
<dbReference type="RefSeq" id="XP_028134458.1">
    <property type="nucleotide sequence ID" value="XM_028278657.1"/>
</dbReference>
<dbReference type="Pfam" id="PF20268">
    <property type="entry name" value="SBDS_C"/>
    <property type="match status" value="1"/>
</dbReference>
<dbReference type="Pfam" id="PF01172">
    <property type="entry name" value="SBDS_N"/>
    <property type="match status" value="1"/>
</dbReference>
<evidence type="ECO:0000256" key="1">
    <source>
        <dbReference type="ARBA" id="ARBA00004123"/>
    </source>
</evidence>
<dbReference type="OrthoDB" id="10253092at2759"/>
<reference evidence="13" key="2">
    <citation type="submission" date="2025-05" db="UniProtKB">
        <authorList>
            <consortium name="EnsemblMetazoa"/>
        </authorList>
    </citation>
    <scope>IDENTIFICATION</scope>
</reference>
<sequence length="252" mass="28654">MSKIFTPTNQIRLTNVAVVRMKKAGKRFEIACYRNKVVSWRNQVEKDIDEVLQTHSVFTNVSKGQVAKKEDLIKAFGTEDHTQICKEILAKGELQVSDKERQSQTEQLFKDIATTVADKCINPDIKRPYPVTIIEKAMKDAHYSVKPNQSAKQQALHVIKLLKESIPLERAKMRLKVNFKGKAAKKIKEKLTKIESAEIESEDRQDDEITIVFVVDPGHFKDIDSMVKSESKGGALLEVMAYKEMVLGDEHL</sequence>
<dbReference type="InParanoid" id="A0A6P7FN77"/>
<proteinExistence type="inferred from homology"/>
<dbReference type="InterPro" id="IPR002140">
    <property type="entry name" value="Sdo1/SBDS"/>
</dbReference>
<gene>
    <name evidence="15" type="primary">LOC114329518</name>
</gene>
<keyword evidence="5" id="KW-0963">Cytoplasm</keyword>
<evidence type="ECO:0000256" key="3">
    <source>
        <dbReference type="ARBA" id="ARBA00007433"/>
    </source>
</evidence>
<feature type="domain" description="Ribosome maturation protein SDO1/SBDS central" evidence="11">
    <location>
        <begin position="110"/>
        <end position="171"/>
    </location>
</feature>
<evidence type="ECO:0000256" key="6">
    <source>
        <dbReference type="ARBA" id="ARBA00022517"/>
    </source>
</evidence>
<comment type="function">
    <text evidence="8">Required for the assembly of mature ribosomes and ribosome biogenesis. Together with EFL1, triggers the GTP-dependent release of EIF6 from 60S pre-ribosomes in the cytoplasm, thereby activating ribosomes for translation competence by allowing 80S ribosome assembly and facilitating EIF6 recycling to the nucleus, where it is required for 60S rRNA processing and nuclear export. Required for normal levels of protein synthesis. May play a role in cellular stress resistance. May play a role in cellular response to DNA damage. May play a role in cell proliferation.</text>
</comment>
<accession>A0A6P7FN77</accession>
<evidence type="ECO:0000313" key="15">
    <source>
        <dbReference type="RefSeq" id="XP_028134458.1"/>
    </source>
</evidence>
<evidence type="ECO:0000259" key="10">
    <source>
        <dbReference type="Pfam" id="PF01172"/>
    </source>
</evidence>
<evidence type="ECO:0000256" key="8">
    <source>
        <dbReference type="ARBA" id="ARBA00025433"/>
    </source>
</evidence>
<dbReference type="Pfam" id="PF09377">
    <property type="entry name" value="SBDS_domain_II"/>
    <property type="match status" value="1"/>
</dbReference>
<evidence type="ECO:0000259" key="12">
    <source>
        <dbReference type="Pfam" id="PF20268"/>
    </source>
</evidence>
<dbReference type="Gene3D" id="1.10.10.900">
    <property type="entry name" value="SBDS protein C-terminal domain, subdomain 1"/>
    <property type="match status" value="1"/>
</dbReference>
<evidence type="ECO:0000313" key="14">
    <source>
        <dbReference type="Proteomes" id="UP001652700"/>
    </source>
</evidence>
<comment type="subcellular location">
    <subcellularLocation>
        <location evidence="2">Cytoplasm</location>
    </subcellularLocation>
    <subcellularLocation>
        <location evidence="1">Nucleus</location>
    </subcellularLocation>
</comment>
<dbReference type="InterPro" id="IPR046928">
    <property type="entry name" value="SDO1/SBDS_C"/>
</dbReference>
<protein>
    <recommendedName>
        <fullName evidence="4">Ribosome maturation protein SBDS</fullName>
    </recommendedName>
</protein>
<dbReference type="FunCoup" id="A0A6P7FN77">
    <property type="interactions" value="1629"/>
</dbReference>
<dbReference type="FunFam" id="1.10.10.900:FF:000001">
    <property type="entry name" value="SBDS, ribosome maturation factor"/>
    <property type="match status" value="1"/>
</dbReference>
<organism evidence="15">
    <name type="scientific">Diabrotica virgifera virgifera</name>
    <name type="common">western corn rootworm</name>
    <dbReference type="NCBI Taxonomy" id="50390"/>
    <lineage>
        <taxon>Eukaryota</taxon>
        <taxon>Metazoa</taxon>
        <taxon>Ecdysozoa</taxon>
        <taxon>Arthropoda</taxon>
        <taxon>Hexapoda</taxon>
        <taxon>Insecta</taxon>
        <taxon>Pterygota</taxon>
        <taxon>Neoptera</taxon>
        <taxon>Endopterygota</taxon>
        <taxon>Coleoptera</taxon>
        <taxon>Polyphaga</taxon>
        <taxon>Cucujiformia</taxon>
        <taxon>Chrysomeloidea</taxon>
        <taxon>Chrysomelidae</taxon>
        <taxon>Galerucinae</taxon>
        <taxon>Diabroticina</taxon>
        <taxon>Diabroticites</taxon>
        <taxon>Diabrotica</taxon>
    </lineage>
</organism>
<comment type="similarity">
    <text evidence="3">Belongs to the SDO1/SBDS family.</text>
</comment>
<keyword evidence="6" id="KW-0690">Ribosome biogenesis</keyword>
<dbReference type="SUPFAM" id="SSF89895">
    <property type="entry name" value="FYSH domain"/>
    <property type="match status" value="1"/>
</dbReference>
<dbReference type="AlphaFoldDB" id="A0A6P7FN77"/>